<protein>
    <submittedName>
        <fullName evidence="2">Uncharacterized protein</fullName>
    </submittedName>
</protein>
<feature type="region of interest" description="Disordered" evidence="1">
    <location>
        <begin position="25"/>
        <end position="76"/>
    </location>
</feature>
<gene>
    <name evidence="2" type="ORF">SLNWT_4047</name>
</gene>
<evidence type="ECO:0000313" key="2">
    <source>
        <dbReference type="EMBL" id="AJE84423.1"/>
    </source>
</evidence>
<dbReference type="EMBL" id="CP010519">
    <property type="protein sequence ID" value="AJE84423.1"/>
    <property type="molecule type" value="Genomic_DNA"/>
</dbReference>
<sequence>MLHRGLGVGLRHASIVPRRSLPRRCAGRRGRGLRGGTAEAAGRGKPGLLARRRGLGHGGLHCPSLARPPESTVTAT</sequence>
<dbReference type="KEGG" id="sals:SLNWT_4047"/>
<proteinExistence type="predicted"/>
<dbReference type="Proteomes" id="UP000031523">
    <property type="component" value="Chromosome"/>
</dbReference>
<organism evidence="2 3">
    <name type="scientific">Streptomyces albus (strain ATCC 21838 / DSM 41398 / FERM P-419 / JCM 4703 / NBRC 107858)</name>
    <dbReference type="NCBI Taxonomy" id="1081613"/>
    <lineage>
        <taxon>Bacteria</taxon>
        <taxon>Bacillati</taxon>
        <taxon>Actinomycetota</taxon>
        <taxon>Actinomycetes</taxon>
        <taxon>Kitasatosporales</taxon>
        <taxon>Streptomycetaceae</taxon>
        <taxon>Streptomyces</taxon>
    </lineage>
</organism>
<name>A0A0B5ENY6_STRA4</name>
<evidence type="ECO:0000256" key="1">
    <source>
        <dbReference type="SAM" id="MobiDB-lite"/>
    </source>
</evidence>
<evidence type="ECO:0000313" key="3">
    <source>
        <dbReference type="Proteomes" id="UP000031523"/>
    </source>
</evidence>
<feature type="compositionally biased region" description="Low complexity" evidence="1">
    <location>
        <begin position="36"/>
        <end position="49"/>
    </location>
</feature>
<keyword evidence="3" id="KW-1185">Reference proteome</keyword>
<reference evidence="2 3" key="1">
    <citation type="submission" date="2015-01" db="EMBL/GenBank/DDBJ databases">
        <title>Enhanced salinomycin production by adjusting the supply of polyketide extender units in Streptomyce albus DSM 41398.</title>
        <authorList>
            <person name="Lu C."/>
        </authorList>
    </citation>
    <scope>NUCLEOTIDE SEQUENCE [LARGE SCALE GENOMIC DNA]</scope>
    <source>
        <strain evidence="3">ATCC 21838 / DSM 41398 / FERM P-419 / JCM 4703 / NBRC 107858</strain>
    </source>
</reference>
<accession>A0A0B5ENY6</accession>
<dbReference type="AlphaFoldDB" id="A0A0B5ENY6"/>